<dbReference type="Proteomes" id="UP000229641">
    <property type="component" value="Unassembled WGS sequence"/>
</dbReference>
<accession>A0A2H0LYL4</accession>
<dbReference type="InterPro" id="IPR001258">
    <property type="entry name" value="NHL_repeat"/>
</dbReference>
<keyword evidence="3" id="KW-0472">Membrane</keyword>
<evidence type="ECO:0000256" key="2">
    <source>
        <dbReference type="PROSITE-ProRule" id="PRU00504"/>
    </source>
</evidence>
<dbReference type="InterPro" id="IPR011042">
    <property type="entry name" value="6-blade_b-propeller_TolB-like"/>
</dbReference>
<dbReference type="GO" id="GO:0000209">
    <property type="term" value="P:protein polyubiquitination"/>
    <property type="evidence" value="ECO:0007669"/>
    <property type="project" value="TreeGrafter"/>
</dbReference>
<dbReference type="PANTHER" id="PTHR24104:SF25">
    <property type="entry name" value="PROTEIN LIN-41"/>
    <property type="match status" value="1"/>
</dbReference>
<dbReference type="Gene3D" id="2.120.10.30">
    <property type="entry name" value="TolB, C-terminal domain"/>
    <property type="match status" value="2"/>
</dbReference>
<dbReference type="GO" id="GO:0043161">
    <property type="term" value="P:proteasome-mediated ubiquitin-dependent protein catabolic process"/>
    <property type="evidence" value="ECO:0007669"/>
    <property type="project" value="TreeGrafter"/>
</dbReference>
<feature type="repeat" description="NHL" evidence="2">
    <location>
        <begin position="95"/>
        <end position="139"/>
    </location>
</feature>
<protein>
    <recommendedName>
        <fullName evidence="6">6-bladed beta-propeller</fullName>
    </recommendedName>
</protein>
<feature type="repeat" description="NHL" evidence="2">
    <location>
        <begin position="192"/>
        <end position="235"/>
    </location>
</feature>
<feature type="repeat" description="NHL" evidence="2">
    <location>
        <begin position="239"/>
        <end position="282"/>
    </location>
</feature>
<sequence length="332" mass="36677">MEKRNIFFERLVKFFTVILFTICSLFFVGFLPSFCESAPSGKITHKYLFEIKPDANKIGALNQPADIAVDVSGNLYAADTVNSRIVVFDASGNAKFAFGRHGTGKEELSAPMALTVDSKNKKVYVADSSNYRIQIFKTDGIFLSSIDLNKDKTGEEKDVRPIGIAVAGGGNIYVSDADNNYIRIYSSDGKFLSKFGGFGSENGKFCIPVGLFVDADDKLYVVDMNNSRLQVFDNQGNFLFKIGSAGDARGDFGRPKDVCVDENGFIYVSDGANLVIQIFDKNGEFIDLIGAEKEVDLQFASPFGLAVLNGRLYITDRWRNSIRVYEIEEVSK</sequence>
<evidence type="ECO:0000256" key="3">
    <source>
        <dbReference type="SAM" id="Phobius"/>
    </source>
</evidence>
<keyword evidence="3" id="KW-0812">Transmembrane</keyword>
<evidence type="ECO:0000313" key="5">
    <source>
        <dbReference type="Proteomes" id="UP000229641"/>
    </source>
</evidence>
<dbReference type="CDD" id="cd05819">
    <property type="entry name" value="NHL"/>
    <property type="match status" value="1"/>
</dbReference>
<dbReference type="InterPro" id="IPR050952">
    <property type="entry name" value="TRIM-NHL_E3_ligases"/>
</dbReference>
<keyword evidence="1" id="KW-0677">Repeat</keyword>
<dbReference type="PROSITE" id="PS51125">
    <property type="entry name" value="NHL"/>
    <property type="match status" value="4"/>
</dbReference>
<organism evidence="4 5">
    <name type="scientific">Candidatus Ghiorseimicrobium undicola</name>
    <dbReference type="NCBI Taxonomy" id="1974746"/>
    <lineage>
        <taxon>Bacteria</taxon>
        <taxon>Pseudomonadati</taxon>
        <taxon>Candidatus Omnitrophota</taxon>
        <taxon>Candidatus Ghiorseimicrobium</taxon>
    </lineage>
</organism>
<dbReference type="Pfam" id="PF17170">
    <property type="entry name" value="DUF5128"/>
    <property type="match status" value="1"/>
</dbReference>
<evidence type="ECO:0008006" key="6">
    <source>
        <dbReference type="Google" id="ProtNLM"/>
    </source>
</evidence>
<proteinExistence type="predicted"/>
<feature type="repeat" description="NHL" evidence="2">
    <location>
        <begin position="61"/>
        <end position="91"/>
    </location>
</feature>
<dbReference type="GO" id="GO:0061630">
    <property type="term" value="F:ubiquitin protein ligase activity"/>
    <property type="evidence" value="ECO:0007669"/>
    <property type="project" value="TreeGrafter"/>
</dbReference>
<dbReference type="AlphaFoldDB" id="A0A2H0LYL4"/>
<name>A0A2H0LYL4_9BACT</name>
<evidence type="ECO:0000313" key="4">
    <source>
        <dbReference type="EMBL" id="PIQ89520.1"/>
    </source>
</evidence>
<dbReference type="Pfam" id="PF01436">
    <property type="entry name" value="NHL"/>
    <property type="match status" value="1"/>
</dbReference>
<dbReference type="EMBL" id="PCWA01000035">
    <property type="protein sequence ID" value="PIQ89520.1"/>
    <property type="molecule type" value="Genomic_DNA"/>
</dbReference>
<dbReference type="GO" id="GO:0008270">
    <property type="term" value="F:zinc ion binding"/>
    <property type="evidence" value="ECO:0007669"/>
    <property type="project" value="UniProtKB-KW"/>
</dbReference>
<keyword evidence="3" id="KW-1133">Transmembrane helix</keyword>
<dbReference type="PANTHER" id="PTHR24104">
    <property type="entry name" value="E3 UBIQUITIN-PROTEIN LIGASE NHLRC1-RELATED"/>
    <property type="match status" value="1"/>
</dbReference>
<reference evidence="4 5" key="1">
    <citation type="submission" date="2017-09" db="EMBL/GenBank/DDBJ databases">
        <title>Depth-based differentiation of microbial function through sediment-hosted aquifers and enrichment of novel symbionts in the deep terrestrial subsurface.</title>
        <authorList>
            <person name="Probst A.J."/>
            <person name="Ladd B."/>
            <person name="Jarett J.K."/>
            <person name="Geller-Mcgrath D.E."/>
            <person name="Sieber C.M."/>
            <person name="Emerson J.B."/>
            <person name="Anantharaman K."/>
            <person name="Thomas B.C."/>
            <person name="Malmstrom R."/>
            <person name="Stieglmeier M."/>
            <person name="Klingl A."/>
            <person name="Woyke T."/>
            <person name="Ryan C.M."/>
            <person name="Banfield J.F."/>
        </authorList>
    </citation>
    <scope>NUCLEOTIDE SEQUENCE [LARGE SCALE GENOMIC DNA]</scope>
    <source>
        <strain evidence="4">CG11_big_fil_rev_8_21_14_0_20_42_13</strain>
    </source>
</reference>
<evidence type="ECO:0000256" key="1">
    <source>
        <dbReference type="ARBA" id="ARBA00022737"/>
    </source>
</evidence>
<gene>
    <name evidence="4" type="ORF">COV72_02535</name>
</gene>
<comment type="caution">
    <text evidence="4">The sequence shown here is derived from an EMBL/GenBank/DDBJ whole genome shotgun (WGS) entry which is preliminary data.</text>
</comment>
<dbReference type="SUPFAM" id="SSF101898">
    <property type="entry name" value="NHL repeat"/>
    <property type="match status" value="1"/>
</dbReference>
<feature type="transmembrane region" description="Helical" evidence="3">
    <location>
        <begin position="12"/>
        <end position="34"/>
    </location>
</feature>